<comment type="similarity">
    <text evidence="13">Belongs to the methyltransferase superfamily. Trimethylguanosine synthase family.</text>
</comment>
<comment type="function">
    <text evidence="19">Catalyzes the 2 serial methylation steps for the conversion of the 7-monomethylguanosine (m(7)G) caps of snRNAs and snoRNAs to a 2,2,7-trimethylguanosine (m(2,2,7)G) cap structure. The enzyme is specific for guanine, and N7 methylation must precede N2 methylation. Hypermethylation of the m7G cap of U snRNAs leads to their concentration in nuclear foci, their colocalization with coilin and the formation of canonical Cajal bodies (CBs). Plays a role in transcriptional regulation.</text>
</comment>
<gene>
    <name evidence="24" type="primary">tgs1</name>
    <name evidence="24" type="ORF">H4219_001960</name>
</gene>
<dbReference type="OrthoDB" id="194443at2759"/>
<evidence type="ECO:0000256" key="12">
    <source>
        <dbReference type="ARBA" id="ARBA00023242"/>
    </source>
</evidence>
<evidence type="ECO:0000256" key="16">
    <source>
        <dbReference type="ARBA" id="ARBA00048763"/>
    </source>
</evidence>
<organism evidence="24 25">
    <name type="scientific">Mycoemilia scoparia</name>
    <dbReference type="NCBI Taxonomy" id="417184"/>
    <lineage>
        <taxon>Eukaryota</taxon>
        <taxon>Fungi</taxon>
        <taxon>Fungi incertae sedis</taxon>
        <taxon>Zoopagomycota</taxon>
        <taxon>Kickxellomycotina</taxon>
        <taxon>Kickxellomycetes</taxon>
        <taxon>Kickxellales</taxon>
        <taxon>Kickxellaceae</taxon>
        <taxon>Mycoemilia</taxon>
    </lineage>
</organism>
<keyword evidence="8" id="KW-0808">Transferase</keyword>
<keyword evidence="6" id="KW-0597">Phosphoprotein</keyword>
<evidence type="ECO:0000256" key="23">
    <source>
        <dbReference type="SAM" id="MobiDB-lite"/>
    </source>
</evidence>
<evidence type="ECO:0000256" key="7">
    <source>
        <dbReference type="ARBA" id="ARBA00022603"/>
    </source>
</evidence>
<comment type="caution">
    <text evidence="24">The sequence shown here is derived from an EMBL/GenBank/DDBJ whole genome shotgun (WGS) entry which is preliminary data.</text>
</comment>
<keyword evidence="11" id="KW-0804">Transcription</keyword>
<evidence type="ECO:0000256" key="19">
    <source>
        <dbReference type="ARBA" id="ARBA00057179"/>
    </source>
</evidence>
<evidence type="ECO:0000256" key="2">
    <source>
        <dbReference type="ARBA" id="ARBA00004496"/>
    </source>
</evidence>
<dbReference type="FunFam" id="3.40.50.150:FF:000066">
    <property type="entry name" value="Trimethylguanosine synthase 1"/>
    <property type="match status" value="1"/>
</dbReference>
<dbReference type="Proteomes" id="UP001150538">
    <property type="component" value="Unassembled WGS sequence"/>
</dbReference>
<comment type="catalytic activity">
    <reaction evidence="17">
        <text>a 5'-end (N(7)-methyl 5'-triphosphoguanosine)-ribonucleoside in snRNA + S-adenosyl-L-methionine = a 5'-end (N(2),N(7)-dimethyl 5'-triphosphoguanosine)-ribonucleoside in snRNA + S-adenosyl-L-homocysteine + H(+)</text>
        <dbReference type="Rhea" id="RHEA:78471"/>
        <dbReference type="Rhea" id="RHEA-COMP:19085"/>
        <dbReference type="Rhea" id="RHEA-COMP:19087"/>
        <dbReference type="ChEBI" id="CHEBI:15378"/>
        <dbReference type="ChEBI" id="CHEBI:57856"/>
        <dbReference type="ChEBI" id="CHEBI:59789"/>
        <dbReference type="ChEBI" id="CHEBI:156461"/>
        <dbReference type="ChEBI" id="CHEBI:172880"/>
    </reaction>
    <physiologicalReaction direction="left-to-right" evidence="17">
        <dbReference type="Rhea" id="RHEA:78472"/>
    </physiologicalReaction>
</comment>
<proteinExistence type="inferred from homology"/>
<dbReference type="Pfam" id="PF09445">
    <property type="entry name" value="Methyltransf_15"/>
    <property type="match status" value="1"/>
</dbReference>
<keyword evidence="7 24" id="KW-0489">Methyltransferase</keyword>
<evidence type="ECO:0000256" key="10">
    <source>
        <dbReference type="ARBA" id="ARBA00023015"/>
    </source>
</evidence>
<comment type="subcellular location">
    <subcellularLocation>
        <location evidence="2">Cytoplasm</location>
    </subcellularLocation>
    <subcellularLocation>
        <location evidence="1">Nucleus</location>
        <location evidence="1">Cajal body</location>
    </subcellularLocation>
    <subcellularLocation>
        <location evidence="3">Nucleus</location>
        <location evidence="3">Nucleolus</location>
    </subcellularLocation>
</comment>
<comment type="catalytic activity">
    <reaction evidence="14">
        <text>a 5'-end (N(2),N(7)-dimethyl 5'-triphosphoguanosine)-ribonucleoside in snoRNA + S-adenosyl-L-methionine = a 5'-end (N(2),N(2),N(7)-trimethyl 5'-triphosphoguanosine)-ribonucleoside in snoRNA + S-adenosyl-L-homocysteine + H(+)</text>
        <dbReference type="Rhea" id="RHEA:78507"/>
        <dbReference type="Rhea" id="RHEA-COMP:19088"/>
        <dbReference type="Rhea" id="RHEA-COMP:19090"/>
        <dbReference type="ChEBI" id="CHEBI:15378"/>
        <dbReference type="ChEBI" id="CHEBI:57856"/>
        <dbReference type="ChEBI" id="CHEBI:59789"/>
        <dbReference type="ChEBI" id="CHEBI:167623"/>
        <dbReference type="ChEBI" id="CHEBI:172880"/>
    </reaction>
    <physiologicalReaction direction="left-to-right" evidence="14">
        <dbReference type="Rhea" id="RHEA:78508"/>
    </physiologicalReaction>
</comment>
<evidence type="ECO:0000256" key="8">
    <source>
        <dbReference type="ARBA" id="ARBA00022679"/>
    </source>
</evidence>
<sequence>MAKKRPRNKQNTGAKGQPGGGEFLAGTLEKGVTKVYKNKKNKNGLPDALQKYWSQRYRLFSLYDEGIKIDEEGWYSVTPEAIAYDTALRLQCDVIVDAFCGVGGNSIQFANVCERVIAIDISEERLALARHNAKVYGVSDRIEFIVGDFFKLAPRLKADAVFLSPPWGGPKYIDSSTYSLDMMLPRPGKDIFEVATGISQNICLFLPRNSNPKEIIELAGSGGHCEIEQNYYRGKLKSITAYYGDLATDH</sequence>
<keyword evidence="5" id="KW-0963">Cytoplasm</keyword>
<evidence type="ECO:0000256" key="6">
    <source>
        <dbReference type="ARBA" id="ARBA00022553"/>
    </source>
</evidence>
<evidence type="ECO:0000256" key="14">
    <source>
        <dbReference type="ARBA" id="ARBA00047418"/>
    </source>
</evidence>
<protein>
    <recommendedName>
        <fullName evidence="4">Trimethylguanosine synthase</fullName>
    </recommendedName>
    <alternativeName>
        <fullName evidence="18">Cap-specific guanine-N(2) methyltransferase</fullName>
    </alternativeName>
    <alternativeName>
        <fullName evidence="21">Nuclear receptor coactivator 6-interacting protein</fullName>
    </alternativeName>
    <alternativeName>
        <fullName evidence="22">PRIP-interacting protein with methyltransferase motif</fullName>
    </alternativeName>
</protein>
<keyword evidence="9" id="KW-0949">S-adenosyl-L-methionine</keyword>
<dbReference type="SUPFAM" id="SSF53335">
    <property type="entry name" value="S-adenosyl-L-methionine-dependent methyltransferases"/>
    <property type="match status" value="1"/>
</dbReference>
<reference evidence="24" key="1">
    <citation type="submission" date="2022-07" db="EMBL/GenBank/DDBJ databases">
        <title>Phylogenomic reconstructions and comparative analyses of Kickxellomycotina fungi.</title>
        <authorList>
            <person name="Reynolds N.K."/>
            <person name="Stajich J.E."/>
            <person name="Barry K."/>
            <person name="Grigoriev I.V."/>
            <person name="Crous P."/>
            <person name="Smith M.E."/>
        </authorList>
    </citation>
    <scope>NUCLEOTIDE SEQUENCE</scope>
    <source>
        <strain evidence="24">NBRC 100468</strain>
    </source>
</reference>
<evidence type="ECO:0000313" key="24">
    <source>
        <dbReference type="EMBL" id="KAJ1919489.1"/>
    </source>
</evidence>
<dbReference type="EMBL" id="JANBPU010000026">
    <property type="protein sequence ID" value="KAJ1919489.1"/>
    <property type="molecule type" value="Genomic_DNA"/>
</dbReference>
<dbReference type="CDD" id="cd02440">
    <property type="entry name" value="AdoMet_MTases"/>
    <property type="match status" value="1"/>
</dbReference>
<keyword evidence="12" id="KW-0539">Nucleus</keyword>
<evidence type="ECO:0000256" key="3">
    <source>
        <dbReference type="ARBA" id="ARBA00004604"/>
    </source>
</evidence>
<dbReference type="Gene3D" id="3.40.50.150">
    <property type="entry name" value="Vaccinia Virus protein VP39"/>
    <property type="match status" value="1"/>
</dbReference>
<evidence type="ECO:0000256" key="13">
    <source>
        <dbReference type="ARBA" id="ARBA00025783"/>
    </source>
</evidence>
<feature type="region of interest" description="Disordered" evidence="23">
    <location>
        <begin position="1"/>
        <end position="23"/>
    </location>
</feature>
<accession>A0A9W8DV29</accession>
<evidence type="ECO:0000256" key="18">
    <source>
        <dbReference type="ARBA" id="ARBA00049790"/>
    </source>
</evidence>
<name>A0A9W8DV29_9FUNG</name>
<dbReference type="GO" id="GO:0015030">
    <property type="term" value="C:Cajal body"/>
    <property type="evidence" value="ECO:0007669"/>
    <property type="project" value="UniProtKB-SubCell"/>
</dbReference>
<keyword evidence="10" id="KW-0805">Transcription regulation</keyword>
<evidence type="ECO:0000256" key="5">
    <source>
        <dbReference type="ARBA" id="ARBA00022490"/>
    </source>
</evidence>
<evidence type="ECO:0000256" key="1">
    <source>
        <dbReference type="ARBA" id="ARBA00004408"/>
    </source>
</evidence>
<evidence type="ECO:0000256" key="22">
    <source>
        <dbReference type="ARBA" id="ARBA00081504"/>
    </source>
</evidence>
<dbReference type="GO" id="GO:0005737">
    <property type="term" value="C:cytoplasm"/>
    <property type="evidence" value="ECO:0007669"/>
    <property type="project" value="UniProtKB-SubCell"/>
</dbReference>
<dbReference type="PANTHER" id="PTHR14741:SF32">
    <property type="entry name" value="TRIMETHYLGUANOSINE SYNTHASE"/>
    <property type="match status" value="1"/>
</dbReference>
<evidence type="ECO:0000256" key="17">
    <source>
        <dbReference type="ARBA" id="ARBA00049075"/>
    </source>
</evidence>
<dbReference type="InterPro" id="IPR029063">
    <property type="entry name" value="SAM-dependent_MTases_sf"/>
</dbReference>
<dbReference type="GO" id="GO:0071164">
    <property type="term" value="F:RNA cap trimethylguanosine synthase activity"/>
    <property type="evidence" value="ECO:0007669"/>
    <property type="project" value="TreeGrafter"/>
</dbReference>
<evidence type="ECO:0000256" key="20">
    <source>
        <dbReference type="ARBA" id="ARBA00064494"/>
    </source>
</evidence>
<comment type="subunit">
    <text evidence="20">May form homooligomers. Interacts with CREBBP/CBP, EED/WAIT1, EP300/P300, NCOA6/PRIP, PPARBP/PBP and SMN.</text>
</comment>
<evidence type="ECO:0000256" key="11">
    <source>
        <dbReference type="ARBA" id="ARBA00023163"/>
    </source>
</evidence>
<comment type="catalytic activity">
    <reaction evidence="15">
        <text>a 5'-end (N(7)-methyl 5'-triphosphoguanosine)-ribonucleoside in snoRNA + S-adenosyl-L-methionine = a 5'-end (N(2),N(7)-dimethyl 5'-triphosphoguanosine)-ribonucleoside in snoRNA + S-adenosyl-L-homocysteine + H(+)</text>
        <dbReference type="Rhea" id="RHEA:78475"/>
        <dbReference type="Rhea" id="RHEA-COMP:19086"/>
        <dbReference type="Rhea" id="RHEA-COMP:19088"/>
        <dbReference type="ChEBI" id="CHEBI:15378"/>
        <dbReference type="ChEBI" id="CHEBI:57856"/>
        <dbReference type="ChEBI" id="CHEBI:59789"/>
        <dbReference type="ChEBI" id="CHEBI:156461"/>
        <dbReference type="ChEBI" id="CHEBI:172880"/>
    </reaction>
    <physiologicalReaction direction="left-to-right" evidence="15">
        <dbReference type="Rhea" id="RHEA:78476"/>
    </physiologicalReaction>
</comment>
<dbReference type="GO" id="GO:0005730">
    <property type="term" value="C:nucleolus"/>
    <property type="evidence" value="ECO:0007669"/>
    <property type="project" value="UniProtKB-SubCell"/>
</dbReference>
<evidence type="ECO:0000256" key="9">
    <source>
        <dbReference type="ARBA" id="ARBA00022691"/>
    </source>
</evidence>
<dbReference type="PANTHER" id="PTHR14741">
    <property type="entry name" value="S-ADENOSYLMETHIONINE-DEPENDENT METHYLTRANSFERASE RELATED"/>
    <property type="match status" value="1"/>
</dbReference>
<comment type="catalytic activity">
    <reaction evidence="16">
        <text>a 5'-end (N(2),N(7)-dimethyl 5'-triphosphoguanosine)-ribonucleoside in snRNA + S-adenosyl-L-methionine = a 5'-end (N(2),N(2),N(7)-trimethyl 5'-triphosphoguanosine)-ribonucleoside in snRNA + S-adenosyl-L-homocysteine + H(+)</text>
        <dbReference type="Rhea" id="RHEA:78479"/>
        <dbReference type="Rhea" id="RHEA-COMP:19087"/>
        <dbReference type="Rhea" id="RHEA-COMP:19089"/>
        <dbReference type="ChEBI" id="CHEBI:15378"/>
        <dbReference type="ChEBI" id="CHEBI:57856"/>
        <dbReference type="ChEBI" id="CHEBI:59789"/>
        <dbReference type="ChEBI" id="CHEBI:167623"/>
        <dbReference type="ChEBI" id="CHEBI:172880"/>
    </reaction>
    <physiologicalReaction direction="left-to-right" evidence="16">
        <dbReference type="Rhea" id="RHEA:78480"/>
    </physiologicalReaction>
</comment>
<evidence type="ECO:0000256" key="4">
    <source>
        <dbReference type="ARBA" id="ARBA00018517"/>
    </source>
</evidence>
<evidence type="ECO:0000313" key="25">
    <source>
        <dbReference type="Proteomes" id="UP001150538"/>
    </source>
</evidence>
<keyword evidence="25" id="KW-1185">Reference proteome</keyword>
<evidence type="ECO:0000256" key="15">
    <source>
        <dbReference type="ARBA" id="ARBA00048740"/>
    </source>
</evidence>
<dbReference type="InterPro" id="IPR019012">
    <property type="entry name" value="RNA_cap_Gua-N2-MeTrfase"/>
</dbReference>
<evidence type="ECO:0000256" key="21">
    <source>
        <dbReference type="ARBA" id="ARBA00079339"/>
    </source>
</evidence>
<dbReference type="AlphaFoldDB" id="A0A9W8DV29"/>